<dbReference type="PANTHER" id="PTHR32182:SF22">
    <property type="entry name" value="ATP-DEPENDENT ENDONUCLEASE, OLD FAMILY-RELATED"/>
    <property type="match status" value="1"/>
</dbReference>
<name>A0A2N6SWA9_9CORY</name>
<evidence type="ECO:0000256" key="1">
    <source>
        <dbReference type="ARBA" id="ARBA00023236"/>
    </source>
</evidence>
<organism evidence="3 4">
    <name type="scientific">Corynebacterium xerosis</name>
    <dbReference type="NCBI Taxonomy" id="1725"/>
    <lineage>
        <taxon>Bacteria</taxon>
        <taxon>Bacillati</taxon>
        <taxon>Actinomycetota</taxon>
        <taxon>Actinomycetes</taxon>
        <taxon>Mycobacteriales</taxon>
        <taxon>Corynebacteriaceae</taxon>
        <taxon>Corynebacterium</taxon>
    </lineage>
</organism>
<accession>A0A2N6SWA9</accession>
<reference evidence="3 4" key="1">
    <citation type="submission" date="2017-09" db="EMBL/GenBank/DDBJ databases">
        <title>Bacterial strain isolated from the female urinary microbiota.</title>
        <authorList>
            <person name="Thomas-White K."/>
            <person name="Kumar N."/>
            <person name="Forster S."/>
            <person name="Putonti C."/>
            <person name="Lawley T."/>
            <person name="Wolfe A.J."/>
        </authorList>
    </citation>
    <scope>NUCLEOTIDE SEQUENCE [LARGE SCALE GENOMIC DNA]</scope>
    <source>
        <strain evidence="3 4">UMB0908</strain>
    </source>
</reference>
<dbReference type="GO" id="GO:0000731">
    <property type="term" value="P:DNA synthesis involved in DNA repair"/>
    <property type="evidence" value="ECO:0007669"/>
    <property type="project" value="TreeGrafter"/>
</dbReference>
<proteinExistence type="predicted"/>
<comment type="caution">
    <text evidence="3">The sequence shown here is derived from an EMBL/GenBank/DDBJ whole genome shotgun (WGS) entry which is preliminary data.</text>
</comment>
<evidence type="ECO:0000313" key="3">
    <source>
        <dbReference type="EMBL" id="PMC61364.1"/>
    </source>
</evidence>
<keyword evidence="1" id="KW-0742">SOS response</keyword>
<keyword evidence="1" id="KW-0227">DNA damage</keyword>
<dbReference type="InterPro" id="IPR027417">
    <property type="entry name" value="P-loop_NTPase"/>
</dbReference>
<dbReference type="SUPFAM" id="SSF52540">
    <property type="entry name" value="P-loop containing nucleoside triphosphate hydrolases"/>
    <property type="match status" value="1"/>
</dbReference>
<dbReference type="PANTHER" id="PTHR32182">
    <property type="entry name" value="DNA REPLICATION AND REPAIR PROTEIN RECF"/>
    <property type="match status" value="1"/>
</dbReference>
<feature type="region of interest" description="Disordered" evidence="2">
    <location>
        <begin position="738"/>
        <end position="764"/>
    </location>
</feature>
<dbReference type="GO" id="GO:0006302">
    <property type="term" value="P:double-strand break repair"/>
    <property type="evidence" value="ECO:0007669"/>
    <property type="project" value="TreeGrafter"/>
</dbReference>
<feature type="compositionally biased region" description="Basic and acidic residues" evidence="2">
    <location>
        <begin position="739"/>
        <end position="755"/>
    </location>
</feature>
<evidence type="ECO:0000256" key="2">
    <source>
        <dbReference type="SAM" id="MobiDB-lite"/>
    </source>
</evidence>
<sequence length="1118" mass="124115">MTTTIHPGQFRLCRVQLFNWGTFGGYVDVDVPRQGFLITGGSGSGKSTLIDAISTVLVPPQNVHFNAAAQQTSSGRGGRSLVSYIRGAWRRGTDDSGDITQSYLRPNATCTGICLTYSDGGDSGTAGGTTEVSLAALYYLKAGDNSQTGVRRLFGVLDGPVDLREMYPYLTSGIDVRGLKQRWGGANLTEKHNVFSGRFRKKLGIANEEAQLLLHRTLSAKSLGSLDQLFRDYMLKEPRTFGFAKTAVEQFGELREAYDKVQDIRAQISALEPLPKHAATRREALAGARDAELMSKALPRVQNRIHVELLREDISAAEARLASLRAALSDRESAKRQAGAALKDTELRLAQIDGGRHEALMAELNDIRDSIERRRSKLEGLTSSIHSLGGRAPASNADFNDLLADAARRLADFDAEFTALQSTGYDLSTDRRDARTAVTKLSEELAALQKQSSNIDMRHIAIRERLCRELGATTGELPFIGELLQVRAAEADWRPAIERLLGGFAQTLVVPESLKDRASAWINDTNLQIRLVYRVVPLGAAPRVKRVSARALPRKLDIAEGPYREWVTSQLHERFNYECVDSPRDMFGHDRALTRQGLAKHSKDRFEKDDRSPLGSTLNYRLGWSNDEKVETLRTKLASAKKVLHTREEVLRTHDAKVKRLQDDRQCAAEIRAVEWSDIDVAGAERAAEDVAARIASWSTDNPDIVKIQVEYNEAIQLKKQANEEYLAARDAVTTAANRHSDMRGQLEQLKREQSDAGTSDDADVARGDALVEELFSSLTRRPTAAGMERLGQDALRRIHELQHQHQRKLQAVDNAITRVLGAYITQWPSERSDLRAEPSFVGDGVKRLETLRSDGLARFHNRFMELMNDLSGRNLGQLSAELRRARSDIEDRIRPVNESLAQSEFNQGRWLRIDVHDATGETVQSFLKELEAAVSGSLATTRADGTDAGVAEKRFAKMAALLDRLGSEDAADLRWRRQVLDTRRHVSFIGVEYNAAGEVVDTHRDSASLSGGQAQKLVFFCLAAALRYQLAEPDQPVPTYGSVILDEAFDRADPEYTRRAMDVFSSFGFHMILATPLKLIQTLRPYVGGTLVVAYQESVDDRGRDVASTHVSEVEIF</sequence>
<dbReference type="GO" id="GO:0009432">
    <property type="term" value="P:SOS response"/>
    <property type="evidence" value="ECO:0007669"/>
    <property type="project" value="UniProtKB-KW"/>
</dbReference>
<dbReference type="CDD" id="cd00267">
    <property type="entry name" value="ABC_ATPase"/>
    <property type="match status" value="1"/>
</dbReference>
<protein>
    <recommendedName>
        <fullName evidence="5">ATP-binding protein</fullName>
    </recommendedName>
</protein>
<dbReference type="Proteomes" id="UP000235363">
    <property type="component" value="Unassembled WGS sequence"/>
</dbReference>
<dbReference type="AlphaFoldDB" id="A0A2N6SWA9"/>
<dbReference type="Pfam" id="PF13555">
    <property type="entry name" value="AAA_29"/>
    <property type="match status" value="1"/>
</dbReference>
<dbReference type="RefSeq" id="WP_102214470.1">
    <property type="nucleotide sequence ID" value="NZ_PNHF01000032.1"/>
</dbReference>
<dbReference type="Gene3D" id="3.40.50.300">
    <property type="entry name" value="P-loop containing nucleotide triphosphate hydrolases"/>
    <property type="match status" value="2"/>
</dbReference>
<dbReference type="Pfam" id="PF13558">
    <property type="entry name" value="SbcC_Walker_B"/>
    <property type="match status" value="1"/>
</dbReference>
<evidence type="ECO:0000313" key="4">
    <source>
        <dbReference type="Proteomes" id="UP000235363"/>
    </source>
</evidence>
<evidence type="ECO:0008006" key="5">
    <source>
        <dbReference type="Google" id="ProtNLM"/>
    </source>
</evidence>
<dbReference type="EMBL" id="PNHF01000032">
    <property type="protein sequence ID" value="PMC61364.1"/>
    <property type="molecule type" value="Genomic_DNA"/>
</dbReference>
<gene>
    <name evidence="3" type="ORF">CJ204_11535</name>
</gene>